<reference evidence="2" key="1">
    <citation type="submission" date="2023-07" db="EMBL/GenBank/DDBJ databases">
        <authorList>
            <consortium name="AG Swart"/>
            <person name="Singh M."/>
            <person name="Singh A."/>
            <person name="Seah K."/>
            <person name="Emmerich C."/>
        </authorList>
    </citation>
    <scope>NUCLEOTIDE SEQUENCE</scope>
    <source>
        <strain evidence="2">DP1</strain>
    </source>
</reference>
<dbReference type="AlphaFoldDB" id="A0AAD1U7S0"/>
<evidence type="ECO:0000256" key="1">
    <source>
        <dbReference type="SAM" id="MobiDB-lite"/>
    </source>
</evidence>
<feature type="compositionally biased region" description="Polar residues" evidence="1">
    <location>
        <begin position="9"/>
        <end position="30"/>
    </location>
</feature>
<evidence type="ECO:0000313" key="2">
    <source>
        <dbReference type="EMBL" id="CAI2363636.1"/>
    </source>
</evidence>
<gene>
    <name evidence="2" type="ORF">ECRASSUSDP1_LOCUS4972</name>
</gene>
<evidence type="ECO:0000313" key="3">
    <source>
        <dbReference type="Proteomes" id="UP001295684"/>
    </source>
</evidence>
<accession>A0AAD1U7S0</accession>
<comment type="caution">
    <text evidence="2">The sequence shown here is derived from an EMBL/GenBank/DDBJ whole genome shotgun (WGS) entry which is preliminary data.</text>
</comment>
<dbReference type="EMBL" id="CAMPGE010004787">
    <property type="protein sequence ID" value="CAI2363636.1"/>
    <property type="molecule type" value="Genomic_DNA"/>
</dbReference>
<keyword evidence="3" id="KW-1185">Reference proteome</keyword>
<organism evidence="2 3">
    <name type="scientific">Euplotes crassus</name>
    <dbReference type="NCBI Taxonomy" id="5936"/>
    <lineage>
        <taxon>Eukaryota</taxon>
        <taxon>Sar</taxon>
        <taxon>Alveolata</taxon>
        <taxon>Ciliophora</taxon>
        <taxon>Intramacronucleata</taxon>
        <taxon>Spirotrichea</taxon>
        <taxon>Hypotrichia</taxon>
        <taxon>Euplotida</taxon>
        <taxon>Euplotidae</taxon>
        <taxon>Moneuplotes</taxon>
    </lineage>
</organism>
<name>A0AAD1U7S0_EUPCR</name>
<dbReference type="Proteomes" id="UP001295684">
    <property type="component" value="Unassembled WGS sequence"/>
</dbReference>
<proteinExistence type="predicted"/>
<protein>
    <submittedName>
        <fullName evidence="2">Uncharacterized protein</fullName>
    </submittedName>
</protein>
<sequence>MKNMHDTNRSPLRSLNCLNEGNPNNSQVFGSQKKLATEEYFRGLKEHYKIINVNNKKENSVIEFPYELKNFLERGIDLDEYEPIGDQDKESQKKQLITINMKRIRNSNSSKQSFKILSWNPCGNFKRRKSKMNEDPKRNTLKKVIQNVSSHNKPEGCKSTNSEFKKENHVSNGNHKKKKSRSRKKKLSHNSLISLTLKIDTNRVRRIQSASARRKSNERSFGRP</sequence>
<feature type="region of interest" description="Disordered" evidence="1">
    <location>
        <begin position="145"/>
        <end position="191"/>
    </location>
</feature>
<feature type="compositionally biased region" description="Basic residues" evidence="1">
    <location>
        <begin position="174"/>
        <end position="188"/>
    </location>
</feature>
<feature type="region of interest" description="Disordered" evidence="1">
    <location>
        <begin position="1"/>
        <end position="31"/>
    </location>
</feature>